<evidence type="ECO:0000256" key="2">
    <source>
        <dbReference type="ARBA" id="ARBA00007103"/>
    </source>
</evidence>
<proteinExistence type="inferred from homology"/>
<dbReference type="GO" id="GO:0006535">
    <property type="term" value="P:cysteine biosynthetic process from serine"/>
    <property type="evidence" value="ECO:0007669"/>
    <property type="project" value="UniProtKB-UniRule"/>
</dbReference>
<dbReference type="Pfam" id="PF00291">
    <property type="entry name" value="PALP"/>
    <property type="match status" value="1"/>
</dbReference>
<comment type="similarity">
    <text evidence="2 9">Belongs to the cysteine synthase/cystathionine beta-synthase family.</text>
</comment>
<evidence type="ECO:0000256" key="9">
    <source>
        <dbReference type="RuleBase" id="RU003985"/>
    </source>
</evidence>
<dbReference type="InterPro" id="IPR005856">
    <property type="entry name" value="Cys_synth"/>
</dbReference>
<evidence type="ECO:0000259" key="10">
    <source>
        <dbReference type="Pfam" id="PF00291"/>
    </source>
</evidence>
<name>A0ABD3H256_9MARC</name>
<gene>
    <name evidence="11" type="ORF">R1sor_003350</name>
</gene>
<feature type="binding site" evidence="7">
    <location>
        <position position="122"/>
    </location>
    <ligand>
        <name>pyridoxal 5'-phosphate</name>
        <dbReference type="ChEBI" id="CHEBI:597326"/>
    </ligand>
</feature>
<dbReference type="PROSITE" id="PS00901">
    <property type="entry name" value="CYS_SYNTHASE"/>
    <property type="match status" value="1"/>
</dbReference>
<dbReference type="NCBIfam" id="TIGR01136">
    <property type="entry name" value="cysKM"/>
    <property type="match status" value="1"/>
</dbReference>
<keyword evidence="5 7" id="KW-0663">Pyridoxal phosphate</keyword>
<comment type="cofactor">
    <cofactor evidence="1 7 9">
        <name>pyridoxal 5'-phosphate</name>
        <dbReference type="ChEBI" id="CHEBI:597326"/>
    </cofactor>
</comment>
<keyword evidence="6 9" id="KW-0198">Cysteine biosynthesis</keyword>
<comment type="catalytic activity">
    <reaction evidence="9">
        <text>O-acetyl-L-serine + hydrogen sulfide = L-cysteine + acetate</text>
        <dbReference type="Rhea" id="RHEA:14829"/>
        <dbReference type="ChEBI" id="CHEBI:29919"/>
        <dbReference type="ChEBI" id="CHEBI:30089"/>
        <dbReference type="ChEBI" id="CHEBI:35235"/>
        <dbReference type="ChEBI" id="CHEBI:58340"/>
        <dbReference type="EC" id="2.5.1.47"/>
    </reaction>
</comment>
<keyword evidence="3 9" id="KW-0028">Amino-acid biosynthesis</keyword>
<comment type="caution">
    <text evidence="11">The sequence shown here is derived from an EMBL/GenBank/DDBJ whole genome shotgun (WGS) entry which is preliminary data.</text>
</comment>
<accession>A0ABD3H256</accession>
<feature type="binding site" evidence="7">
    <location>
        <begin position="226"/>
        <end position="230"/>
    </location>
    <ligand>
        <name>pyridoxal 5'-phosphate</name>
        <dbReference type="ChEBI" id="CHEBI:597326"/>
    </ligand>
</feature>
<dbReference type="AlphaFoldDB" id="A0ABD3H256"/>
<dbReference type="EMBL" id="JBJQOH010000006">
    <property type="protein sequence ID" value="KAL3685328.1"/>
    <property type="molecule type" value="Genomic_DNA"/>
</dbReference>
<dbReference type="GO" id="GO:0004124">
    <property type="term" value="F:cysteine synthase activity"/>
    <property type="evidence" value="ECO:0007669"/>
    <property type="project" value="UniProtKB-UniRule"/>
</dbReference>
<evidence type="ECO:0000256" key="1">
    <source>
        <dbReference type="ARBA" id="ARBA00001933"/>
    </source>
</evidence>
<dbReference type="InterPro" id="IPR001216">
    <property type="entry name" value="P-phosphate_BS"/>
</dbReference>
<dbReference type="InterPro" id="IPR005859">
    <property type="entry name" value="CysK"/>
</dbReference>
<feature type="domain" description="Tryptophan synthase beta chain-like PALP" evidence="10">
    <location>
        <begin position="55"/>
        <end position="340"/>
    </location>
</feature>
<evidence type="ECO:0000256" key="7">
    <source>
        <dbReference type="PIRSR" id="PIRSR605856-50"/>
    </source>
</evidence>
<dbReference type="SUPFAM" id="SSF53686">
    <property type="entry name" value="Tryptophan synthase beta subunit-like PLP-dependent enzymes"/>
    <property type="match status" value="1"/>
</dbReference>
<keyword evidence="12" id="KW-1185">Reference proteome</keyword>
<evidence type="ECO:0000313" key="11">
    <source>
        <dbReference type="EMBL" id="KAL3685328.1"/>
    </source>
</evidence>
<evidence type="ECO:0000256" key="5">
    <source>
        <dbReference type="ARBA" id="ARBA00022898"/>
    </source>
</evidence>
<evidence type="ECO:0000256" key="6">
    <source>
        <dbReference type="ARBA" id="ARBA00023192"/>
    </source>
</evidence>
<dbReference type="Gene3D" id="3.40.50.1100">
    <property type="match status" value="2"/>
</dbReference>
<dbReference type="CDD" id="cd01561">
    <property type="entry name" value="CBS_like"/>
    <property type="match status" value="1"/>
</dbReference>
<evidence type="ECO:0000313" key="12">
    <source>
        <dbReference type="Proteomes" id="UP001633002"/>
    </source>
</evidence>
<keyword evidence="4 9" id="KW-0808">Transferase</keyword>
<evidence type="ECO:0000256" key="4">
    <source>
        <dbReference type="ARBA" id="ARBA00022679"/>
    </source>
</evidence>
<dbReference type="Proteomes" id="UP001633002">
    <property type="component" value="Unassembled WGS sequence"/>
</dbReference>
<dbReference type="EC" id="2.5.1.47" evidence="9"/>
<reference evidence="11 12" key="1">
    <citation type="submission" date="2024-09" db="EMBL/GenBank/DDBJ databases">
        <title>Chromosome-scale assembly of Riccia sorocarpa.</title>
        <authorList>
            <person name="Paukszto L."/>
        </authorList>
    </citation>
    <scope>NUCLEOTIDE SEQUENCE [LARGE SCALE GENOMIC DNA]</scope>
    <source>
        <strain evidence="11">LP-2024</strain>
        <tissue evidence="11">Aerial parts of the thallus</tissue>
    </source>
</reference>
<dbReference type="NCBIfam" id="TIGR01139">
    <property type="entry name" value="cysK"/>
    <property type="match status" value="1"/>
</dbReference>
<sequence>MAEALKAKYNLGANTPDVPSPLSVELHETYEKMHAEGVPVPPFREPKIYQSIVDLIDWTPLVEINEITKEEGAVARVVAKLEGLNPSSSVKDRIALEMILDAEQKGLITPGVTTLVEPSGGNTGIALALVGRRRGYKVVVIMPHTYSIERRMVLRALGAEVVITNAKKGLPNLLAKSDDLLASIPYSFMLGQFNNPQNPLSHFKSTRPEIWTATEGKIDIFVATAGTGGTISGTGHYLKSMNPKVKVVGVEPAESPVMQGGKPGPHVVQGTGPGMIPDTMDVSVMDELVSVTDEEALTMARRLGLEEGLLVGISSGSAIAGALKVAKKPENAGKLIVVLLASAGERYLSTILFKDIKELMENLKITDAALFSDPPQQKEKVEAVADEVRNLSLE</sequence>
<evidence type="ECO:0000256" key="8">
    <source>
        <dbReference type="PIRSR" id="PIRSR605856-51"/>
    </source>
</evidence>
<protein>
    <recommendedName>
        <fullName evidence="9">Cysteine synthase</fullName>
        <ecNumber evidence="9">2.5.1.47</ecNumber>
    </recommendedName>
</protein>
<evidence type="ECO:0000256" key="3">
    <source>
        <dbReference type="ARBA" id="ARBA00022605"/>
    </source>
</evidence>
<dbReference type="InterPro" id="IPR036052">
    <property type="entry name" value="TrpB-like_PALP_sf"/>
</dbReference>
<feature type="modified residue" description="N6-(pyridoxal phosphate)lysine" evidence="8">
    <location>
        <position position="91"/>
    </location>
</feature>
<dbReference type="InterPro" id="IPR050214">
    <property type="entry name" value="Cys_Synth/Cystath_Beta-Synth"/>
</dbReference>
<dbReference type="FunFam" id="3.40.50.1100:FF:000006">
    <property type="entry name" value="Cysteine synthase"/>
    <property type="match status" value="1"/>
</dbReference>
<dbReference type="PANTHER" id="PTHR10314">
    <property type="entry name" value="CYSTATHIONINE BETA-SYNTHASE"/>
    <property type="match status" value="1"/>
</dbReference>
<dbReference type="InterPro" id="IPR001926">
    <property type="entry name" value="TrpB-like_PALP"/>
</dbReference>
<feature type="binding site" evidence="7">
    <location>
        <position position="314"/>
    </location>
    <ligand>
        <name>pyridoxal 5'-phosphate</name>
        <dbReference type="ChEBI" id="CHEBI:597326"/>
    </ligand>
</feature>
<organism evidence="11 12">
    <name type="scientific">Riccia sorocarpa</name>
    <dbReference type="NCBI Taxonomy" id="122646"/>
    <lineage>
        <taxon>Eukaryota</taxon>
        <taxon>Viridiplantae</taxon>
        <taxon>Streptophyta</taxon>
        <taxon>Embryophyta</taxon>
        <taxon>Marchantiophyta</taxon>
        <taxon>Marchantiopsida</taxon>
        <taxon>Marchantiidae</taxon>
        <taxon>Marchantiales</taxon>
        <taxon>Ricciaceae</taxon>
        <taxon>Riccia</taxon>
    </lineage>
</organism>